<organism evidence="2 3">
    <name type="scientific">Riccia fluitans</name>
    <dbReference type="NCBI Taxonomy" id="41844"/>
    <lineage>
        <taxon>Eukaryota</taxon>
        <taxon>Viridiplantae</taxon>
        <taxon>Streptophyta</taxon>
        <taxon>Embryophyta</taxon>
        <taxon>Marchantiophyta</taxon>
        <taxon>Marchantiopsida</taxon>
        <taxon>Marchantiidae</taxon>
        <taxon>Marchantiales</taxon>
        <taxon>Ricciaceae</taxon>
        <taxon>Riccia</taxon>
    </lineage>
</organism>
<keyword evidence="3" id="KW-1185">Reference proteome</keyword>
<accession>A0ABD1YM16</accession>
<name>A0ABD1YM16_9MARC</name>
<protein>
    <submittedName>
        <fullName evidence="2">Uncharacterized protein</fullName>
    </submittedName>
</protein>
<reference evidence="2 3" key="1">
    <citation type="submission" date="2024-09" db="EMBL/GenBank/DDBJ databases">
        <title>Chromosome-scale assembly of Riccia fluitans.</title>
        <authorList>
            <person name="Paukszto L."/>
            <person name="Sawicki J."/>
            <person name="Karawczyk K."/>
            <person name="Piernik-Szablinska J."/>
            <person name="Szczecinska M."/>
            <person name="Mazdziarz M."/>
        </authorList>
    </citation>
    <scope>NUCLEOTIDE SEQUENCE [LARGE SCALE GENOMIC DNA]</scope>
    <source>
        <strain evidence="2">Rf_01</strain>
        <tissue evidence="2">Aerial parts of the thallus</tissue>
    </source>
</reference>
<proteinExistence type="predicted"/>
<feature type="region of interest" description="Disordered" evidence="1">
    <location>
        <begin position="51"/>
        <end position="85"/>
    </location>
</feature>
<gene>
    <name evidence="2" type="ORF">R1flu_016431</name>
</gene>
<dbReference type="AlphaFoldDB" id="A0ABD1YM16"/>
<dbReference type="EMBL" id="JBHFFA010000004">
    <property type="protein sequence ID" value="KAL2631745.1"/>
    <property type="molecule type" value="Genomic_DNA"/>
</dbReference>
<sequence>MAALVGPARIGSNVTFHGEAGTHVSCEYTVRFATVRRRIFERNPWIPRRQQQTENFFATQRRRTPAYRSGYSPNHGDGKERETPQPSLADQCRCLQHCFYEICVENMGRPAGTALHEFVRTAVNAYLAGHTRDKLSLQLAYRDSGMEEFILETEGFRLTASEERYRSQWLDTVHITLQILQMVNDQASRSSPATADVDSHLFRVVKRVIDGQRSGDEQSLVKFDRGLATKGASGGAVAAKEAIAPQFIPLTQLVLLTMKVVNEEY</sequence>
<evidence type="ECO:0000256" key="1">
    <source>
        <dbReference type="SAM" id="MobiDB-lite"/>
    </source>
</evidence>
<evidence type="ECO:0000313" key="2">
    <source>
        <dbReference type="EMBL" id="KAL2631745.1"/>
    </source>
</evidence>
<dbReference type="Proteomes" id="UP001605036">
    <property type="component" value="Unassembled WGS sequence"/>
</dbReference>
<evidence type="ECO:0000313" key="3">
    <source>
        <dbReference type="Proteomes" id="UP001605036"/>
    </source>
</evidence>
<comment type="caution">
    <text evidence="2">The sequence shown here is derived from an EMBL/GenBank/DDBJ whole genome shotgun (WGS) entry which is preliminary data.</text>
</comment>